<evidence type="ECO:0000256" key="3">
    <source>
        <dbReference type="ARBA" id="ARBA00022840"/>
    </source>
</evidence>
<comment type="caution">
    <text evidence="5">The sequence shown here is derived from an EMBL/GenBank/DDBJ whole genome shotgun (WGS) entry which is preliminary data.</text>
</comment>
<dbReference type="InterPro" id="IPR003439">
    <property type="entry name" value="ABC_transporter-like_ATP-bd"/>
</dbReference>
<dbReference type="PROSITE" id="PS00211">
    <property type="entry name" value="ABC_TRANSPORTER_1"/>
    <property type="match status" value="1"/>
</dbReference>
<dbReference type="GO" id="GO:0005524">
    <property type="term" value="F:ATP binding"/>
    <property type="evidence" value="ECO:0007669"/>
    <property type="project" value="UniProtKB-KW"/>
</dbReference>
<protein>
    <recommendedName>
        <fullName evidence="4">ABC transporter domain-containing protein</fullName>
    </recommendedName>
</protein>
<keyword evidence="3" id="KW-0067">ATP-binding</keyword>
<dbReference type="PROSITE" id="PS50893">
    <property type="entry name" value="ABC_TRANSPORTER_2"/>
    <property type="match status" value="1"/>
</dbReference>
<evidence type="ECO:0000313" key="6">
    <source>
        <dbReference type="Proteomes" id="UP000029736"/>
    </source>
</evidence>
<dbReference type="Gene3D" id="3.40.50.300">
    <property type="entry name" value="P-loop containing nucleotide triphosphate hydrolases"/>
    <property type="match status" value="1"/>
</dbReference>
<keyword evidence="2" id="KW-0547">Nucleotide-binding</keyword>
<sequence>MIQTSLRKALHAATGPMTLDIQLDILTGEFLAITGASGSGKTTLLRLMAGLEKPEEGRILVDDTVWLDSARGIQLPIQERKVGLVFQEYALFPNMTVRENLEYGLGKGQSKVIIDELIGITELEQLLGRYPAKLSGGQQQRVALARALVRRPKLLLLDEPLSALDNRMRERLQNYILKVHQAFSLTTLLVSHDHREIFKLADRVISLRQGKISQPDLPETVRYANVSDGTFRLSGEVLQLEEAGSGFSVSVLIGTNVLRVPATMEDLRRLQPGDRVEVLVDAQHAMLIKA</sequence>
<evidence type="ECO:0000313" key="5">
    <source>
        <dbReference type="EMBL" id="KGE88024.1"/>
    </source>
</evidence>
<dbReference type="GO" id="GO:0016887">
    <property type="term" value="F:ATP hydrolysis activity"/>
    <property type="evidence" value="ECO:0007669"/>
    <property type="project" value="InterPro"/>
</dbReference>
<dbReference type="RefSeq" id="WP_044220175.1">
    <property type="nucleotide sequence ID" value="NZ_JBKAGJ010000037.1"/>
</dbReference>
<evidence type="ECO:0000256" key="2">
    <source>
        <dbReference type="ARBA" id="ARBA00022741"/>
    </source>
</evidence>
<dbReference type="OrthoDB" id="9802264at2"/>
<dbReference type="EMBL" id="JPOS01000026">
    <property type="protein sequence ID" value="KGE88024.1"/>
    <property type="molecule type" value="Genomic_DNA"/>
</dbReference>
<name>A0A098S6J6_9BACT</name>
<accession>A0A098S6J6</accession>
<reference evidence="5 6" key="1">
    <citation type="journal article" date="2014" name="Int. J. Syst. Evol. Microbiol.">
        <title>Phaeodactylibacter xiamenensis gen. nov., sp. nov., a member of the family Saprospiraceae isolated from the marine alga Phaeodactylum tricornutum.</title>
        <authorList>
            <person name="Chen Z.Jr."/>
            <person name="Lei X."/>
            <person name="Lai Q."/>
            <person name="Li Y."/>
            <person name="Zhang B."/>
            <person name="Zhang J."/>
            <person name="Zhang H."/>
            <person name="Yang L."/>
            <person name="Zheng W."/>
            <person name="Tian Y."/>
            <person name="Yu Z."/>
            <person name="Xu H.Jr."/>
            <person name="Zheng T."/>
        </authorList>
    </citation>
    <scope>NUCLEOTIDE SEQUENCE [LARGE SCALE GENOMIC DNA]</scope>
    <source>
        <strain evidence="5 6">KD52</strain>
    </source>
</reference>
<evidence type="ECO:0000259" key="4">
    <source>
        <dbReference type="PROSITE" id="PS50893"/>
    </source>
</evidence>
<dbReference type="PANTHER" id="PTHR42781">
    <property type="entry name" value="SPERMIDINE/PUTRESCINE IMPORT ATP-BINDING PROTEIN POTA"/>
    <property type="match status" value="1"/>
</dbReference>
<dbReference type="InterPro" id="IPR027417">
    <property type="entry name" value="P-loop_NTPase"/>
</dbReference>
<dbReference type="STRING" id="1524460.IX84_11545"/>
<dbReference type="InterPro" id="IPR050093">
    <property type="entry name" value="ABC_SmlMolc_Importer"/>
</dbReference>
<dbReference type="InterPro" id="IPR017871">
    <property type="entry name" value="ABC_transporter-like_CS"/>
</dbReference>
<gene>
    <name evidence="5" type="ORF">IX84_11545</name>
</gene>
<feature type="domain" description="ABC transporter" evidence="4">
    <location>
        <begin position="1"/>
        <end position="234"/>
    </location>
</feature>
<keyword evidence="6" id="KW-1185">Reference proteome</keyword>
<dbReference type="PANTHER" id="PTHR42781:SF4">
    <property type="entry name" value="SPERMIDINE_PUTRESCINE IMPORT ATP-BINDING PROTEIN POTA"/>
    <property type="match status" value="1"/>
</dbReference>
<dbReference type="SMART" id="SM00382">
    <property type="entry name" value="AAA"/>
    <property type="match status" value="1"/>
</dbReference>
<dbReference type="SUPFAM" id="SSF52540">
    <property type="entry name" value="P-loop containing nucleoside triphosphate hydrolases"/>
    <property type="match status" value="1"/>
</dbReference>
<dbReference type="AlphaFoldDB" id="A0A098S6J6"/>
<dbReference type="Proteomes" id="UP000029736">
    <property type="component" value="Unassembled WGS sequence"/>
</dbReference>
<dbReference type="InterPro" id="IPR003593">
    <property type="entry name" value="AAA+_ATPase"/>
</dbReference>
<proteinExistence type="predicted"/>
<organism evidence="5 6">
    <name type="scientific">Phaeodactylibacter xiamenensis</name>
    <dbReference type="NCBI Taxonomy" id="1524460"/>
    <lineage>
        <taxon>Bacteria</taxon>
        <taxon>Pseudomonadati</taxon>
        <taxon>Bacteroidota</taxon>
        <taxon>Saprospiria</taxon>
        <taxon>Saprospirales</taxon>
        <taxon>Haliscomenobacteraceae</taxon>
        <taxon>Phaeodactylibacter</taxon>
    </lineage>
</organism>
<dbReference type="Pfam" id="PF00005">
    <property type="entry name" value="ABC_tran"/>
    <property type="match status" value="1"/>
</dbReference>
<evidence type="ECO:0000256" key="1">
    <source>
        <dbReference type="ARBA" id="ARBA00022448"/>
    </source>
</evidence>
<keyword evidence="1" id="KW-0813">Transport</keyword>